<feature type="compositionally biased region" description="Polar residues" evidence="1">
    <location>
        <begin position="22"/>
        <end position="32"/>
    </location>
</feature>
<evidence type="ECO:0000313" key="3">
    <source>
        <dbReference type="Proteomes" id="UP001642487"/>
    </source>
</evidence>
<gene>
    <name evidence="2" type="ORF">CITCOLO1_LOCUS21214</name>
</gene>
<reference evidence="2 3" key="1">
    <citation type="submission" date="2024-03" db="EMBL/GenBank/DDBJ databases">
        <authorList>
            <person name="Gkanogiannis A."/>
            <person name="Becerra Lopez-Lavalle L."/>
        </authorList>
    </citation>
    <scope>NUCLEOTIDE SEQUENCE [LARGE SCALE GENOMIC DNA]</scope>
</reference>
<dbReference type="EMBL" id="OZ021743">
    <property type="protein sequence ID" value="CAK9328786.1"/>
    <property type="molecule type" value="Genomic_DNA"/>
</dbReference>
<accession>A0ABP0Z7S9</accession>
<evidence type="ECO:0008006" key="4">
    <source>
        <dbReference type="Google" id="ProtNLM"/>
    </source>
</evidence>
<feature type="region of interest" description="Disordered" evidence="1">
    <location>
        <begin position="13"/>
        <end position="49"/>
    </location>
</feature>
<name>A0ABP0Z7S9_9ROSI</name>
<evidence type="ECO:0000313" key="2">
    <source>
        <dbReference type="EMBL" id="CAK9328786.1"/>
    </source>
</evidence>
<proteinExistence type="predicted"/>
<protein>
    <recommendedName>
        <fullName evidence="4">Transmembrane protein</fullName>
    </recommendedName>
</protein>
<evidence type="ECO:0000256" key="1">
    <source>
        <dbReference type="SAM" id="MobiDB-lite"/>
    </source>
</evidence>
<sequence length="121" mass="13571">MGVEVEYLRKKQIETGRHHKQSNSSNATNLGTTEGHLYKKAHKSVGPKQSNECIKMNSVMNVRPVVIFVAGAMFGSLLTRSFARCHHHLHQLRRCCSRGAETSFTKQPSMEFSGGEIRNVD</sequence>
<dbReference type="Proteomes" id="UP001642487">
    <property type="component" value="Chromosome 9"/>
</dbReference>
<keyword evidence="3" id="KW-1185">Reference proteome</keyword>
<organism evidence="2 3">
    <name type="scientific">Citrullus colocynthis</name>
    <name type="common">colocynth</name>
    <dbReference type="NCBI Taxonomy" id="252529"/>
    <lineage>
        <taxon>Eukaryota</taxon>
        <taxon>Viridiplantae</taxon>
        <taxon>Streptophyta</taxon>
        <taxon>Embryophyta</taxon>
        <taxon>Tracheophyta</taxon>
        <taxon>Spermatophyta</taxon>
        <taxon>Magnoliopsida</taxon>
        <taxon>eudicotyledons</taxon>
        <taxon>Gunneridae</taxon>
        <taxon>Pentapetalae</taxon>
        <taxon>rosids</taxon>
        <taxon>fabids</taxon>
        <taxon>Cucurbitales</taxon>
        <taxon>Cucurbitaceae</taxon>
        <taxon>Benincaseae</taxon>
        <taxon>Citrullus</taxon>
    </lineage>
</organism>